<dbReference type="EC" id="4.1.2.-" evidence="3"/>
<dbReference type="InterPro" id="IPR018225">
    <property type="entry name" value="Transaldolase_AS"/>
</dbReference>
<dbReference type="SUPFAM" id="SSF51569">
    <property type="entry name" value="Aldolase"/>
    <property type="match status" value="1"/>
</dbReference>
<proteinExistence type="predicted"/>
<protein>
    <submittedName>
        <fullName evidence="3">Fructose-6-phosphate aldolase</fullName>
        <ecNumber evidence="3">4.1.2.-</ecNumber>
    </submittedName>
</protein>
<name>A0ABY4P8P1_9LACO</name>
<dbReference type="RefSeq" id="WP_249514174.1">
    <property type="nucleotide sequence ID" value="NZ_CP093366.1"/>
</dbReference>
<evidence type="ECO:0000313" key="3">
    <source>
        <dbReference type="EMBL" id="UQS81906.1"/>
    </source>
</evidence>
<dbReference type="Pfam" id="PF00923">
    <property type="entry name" value="TAL_FSA"/>
    <property type="match status" value="1"/>
</dbReference>
<dbReference type="Gene3D" id="3.20.20.70">
    <property type="entry name" value="Aldolase class I"/>
    <property type="match status" value="1"/>
</dbReference>
<dbReference type="InterPro" id="IPR001585">
    <property type="entry name" value="TAL/FSA"/>
</dbReference>
<organism evidence="3 4">
    <name type="scientific">Bombilactobacillus folatiphilus</name>
    <dbReference type="NCBI Taxonomy" id="2923362"/>
    <lineage>
        <taxon>Bacteria</taxon>
        <taxon>Bacillati</taxon>
        <taxon>Bacillota</taxon>
        <taxon>Bacilli</taxon>
        <taxon>Lactobacillales</taxon>
        <taxon>Lactobacillaceae</taxon>
        <taxon>Bombilactobacillus</taxon>
    </lineage>
</organism>
<gene>
    <name evidence="3" type="ORF">MOO45_06865</name>
</gene>
<keyword evidence="3" id="KW-0456">Lyase</keyword>
<evidence type="ECO:0000256" key="1">
    <source>
        <dbReference type="ARBA" id="ARBA00004496"/>
    </source>
</evidence>
<keyword evidence="4" id="KW-1185">Reference proteome</keyword>
<accession>A0ABY4P8P1</accession>
<dbReference type="InterPro" id="IPR033919">
    <property type="entry name" value="TSA/FSA_arc/bac"/>
</dbReference>
<dbReference type="NCBIfam" id="NF009299">
    <property type="entry name" value="PRK12656.1"/>
    <property type="match status" value="1"/>
</dbReference>
<dbReference type="Proteomes" id="UP000831495">
    <property type="component" value="Chromosome"/>
</dbReference>
<evidence type="ECO:0000313" key="4">
    <source>
        <dbReference type="Proteomes" id="UP000831495"/>
    </source>
</evidence>
<dbReference type="PANTHER" id="PTHR10683:SF28">
    <property type="entry name" value="TRANSALDOLASE C"/>
    <property type="match status" value="1"/>
</dbReference>
<dbReference type="InterPro" id="IPR013785">
    <property type="entry name" value="Aldolase_TIM"/>
</dbReference>
<dbReference type="PANTHER" id="PTHR10683">
    <property type="entry name" value="TRANSALDOLASE"/>
    <property type="match status" value="1"/>
</dbReference>
<sequence>MEFLLDTSDLQAIQKYSTIIPLSGVTTNPSIIKKGGKVDFFARMKQIKQMLGPERTFHIQVVGTTTAEMVADAQTIRQEIGADVYVKVPTTAAGLAAMQILKADGFGITATAIYTEFQGFLATAAGADYLAPYYNRMVNMNINADQVIADMAQQIKQCGAKTKILAASFHTVQQVNAALVHGAQAVTMGPEILDTGLGVSAISAAVNDFTKDWQSIYGNTTIATL</sequence>
<dbReference type="GO" id="GO:0016829">
    <property type="term" value="F:lyase activity"/>
    <property type="evidence" value="ECO:0007669"/>
    <property type="project" value="UniProtKB-KW"/>
</dbReference>
<dbReference type="CDD" id="cd00956">
    <property type="entry name" value="Transaldolase_FSA"/>
    <property type="match status" value="1"/>
</dbReference>
<dbReference type="PROSITE" id="PS01054">
    <property type="entry name" value="TRANSALDOLASE_1"/>
    <property type="match status" value="1"/>
</dbReference>
<comment type="subcellular location">
    <subcellularLocation>
        <location evidence="1">Cytoplasm</location>
    </subcellularLocation>
</comment>
<keyword evidence="2" id="KW-0704">Schiff base</keyword>
<dbReference type="PROSITE" id="PS00958">
    <property type="entry name" value="TRANSALDOLASE_2"/>
    <property type="match status" value="1"/>
</dbReference>
<dbReference type="EMBL" id="CP093366">
    <property type="protein sequence ID" value="UQS81906.1"/>
    <property type="molecule type" value="Genomic_DNA"/>
</dbReference>
<reference evidence="3" key="1">
    <citation type="journal article" date="2022" name="Int. J. Syst. Evol. Microbiol.">
        <title>Apilactobacillus apisilvae sp. nov., Nicolia spurrieriana gen. nov. sp. nov., Bombilactobacillus folatiphilus sp. nov. and Bombilactobacillus thymidiniphilus sp. nov., four new lactic acid bacterial isolates from stingless bees Tetragonula carbonaria and Austroplebeia australis.</title>
        <authorList>
            <person name="Oliphant S.A."/>
            <person name="Watson-Haigh N.S."/>
            <person name="Sumby K.M."/>
            <person name="Gardner J."/>
            <person name="Groom S."/>
            <person name="Jiranek V."/>
        </authorList>
    </citation>
    <scope>NUCLEOTIDE SEQUENCE</scope>
    <source>
        <strain evidence="3">SG4_D2</strain>
    </source>
</reference>
<evidence type="ECO:0000256" key="2">
    <source>
        <dbReference type="ARBA" id="ARBA00023270"/>
    </source>
</evidence>